<comment type="caution">
    <text evidence="1">The sequence shown here is derived from an EMBL/GenBank/DDBJ whole genome shotgun (WGS) entry which is preliminary data.</text>
</comment>
<dbReference type="Proteomes" id="UP001069802">
    <property type="component" value="Unassembled WGS sequence"/>
</dbReference>
<evidence type="ECO:0000313" key="2">
    <source>
        <dbReference type="Proteomes" id="UP001069802"/>
    </source>
</evidence>
<name>A0ABT4LPV2_9PROT</name>
<feature type="non-terminal residue" evidence="1">
    <location>
        <position position="777"/>
    </location>
</feature>
<keyword evidence="2" id="KW-1185">Reference proteome</keyword>
<dbReference type="EMBL" id="JAPWGY010000026">
    <property type="protein sequence ID" value="MCZ4283163.1"/>
    <property type="molecule type" value="Genomic_DNA"/>
</dbReference>
<organism evidence="1 2">
    <name type="scientific">Kiloniella laminariae</name>
    <dbReference type="NCBI Taxonomy" id="454162"/>
    <lineage>
        <taxon>Bacteria</taxon>
        <taxon>Pseudomonadati</taxon>
        <taxon>Pseudomonadota</taxon>
        <taxon>Alphaproteobacteria</taxon>
        <taxon>Rhodospirillales</taxon>
        <taxon>Kiloniellaceae</taxon>
        <taxon>Kiloniella</taxon>
    </lineage>
</organism>
<protein>
    <submittedName>
        <fullName evidence="1">Ig-like domain-containing protein</fullName>
    </submittedName>
</protein>
<dbReference type="Pfam" id="PF17963">
    <property type="entry name" value="Big_9"/>
    <property type="match status" value="1"/>
</dbReference>
<feature type="non-terminal residue" evidence="1">
    <location>
        <position position="1"/>
    </location>
</feature>
<accession>A0ABT4LPV2</accession>
<gene>
    <name evidence="1" type="ORF">O4H49_20465</name>
</gene>
<sequence length="777" mass="80726">GYAMTWNDYDAFVRIFNADGSARSGQITVHDLKLGGQYDTDIAGLSDGNFVVTWATNTGAANGTISSIFVSARIYTADGHPLTDEFQVNQQIENTQGSTSITVLANGNFVVSWQSQDPDVDGDGYAISARIYSPAGVAQGDEFALSPINIDSYQITPEIAALTNGGFVVLYGSATGLMARVFDPEGILIVEEFKVDSRNSYFNSPNVVGLEDGGFAVTWIAQEGSSGNPVYHAVTRVFDLGSGVRAYTEGEDAVLLAPNLTTSDVDSATLSGATVSISGGFVAGEDVLSWASSALPGGVAAVYDPTTGVLTFTGVASLAQYQALLDTVGYSNSSITPDQGQRSVSFQITDDHGATSNEIIKLVNVHEIADPVAADLVDVVSETPLLDGAGNVVFTSGASGEAEVEHGVIVSSSYDGSLGAATQSGLNWTANDGSWSFSLDRLGAYSFTILKPELISDAQTTGAFGYTVDSLHGPAESATITITINDDGPTAYADSNAVVEGVTTSLTAQYGVLANDVLGDGGATITALAIGNGTPLAIHVGQAIETTLGYLTLNADGSYSYTAKPGVAVDSQDSFTYQITSANGDTSTATLTLFVTDADTPNTAPVLGTLGDGIVVPTSLEFAVSDLAGNHELANGTSITKLSDGRLVSVWTVNDNAYGRFYSPEGEALDVPFVLDHKLSNFLRSASVTALEDGGFVATWLNLGVFKGITARAFNADGSPRGDEFDVNLTIASEVYAPVTTALADGGYAMTWNDYDAFVRIFNADGSARSGQITVHD</sequence>
<dbReference type="RefSeq" id="WP_269425283.1">
    <property type="nucleotide sequence ID" value="NZ_JAPWGY010000026.1"/>
</dbReference>
<proteinExistence type="predicted"/>
<reference evidence="1" key="1">
    <citation type="submission" date="2022-12" db="EMBL/GenBank/DDBJ databases">
        <title>Bacterial isolates from different developmental stages of Nematostella vectensis.</title>
        <authorList>
            <person name="Fraune S."/>
        </authorList>
    </citation>
    <scope>NUCLEOTIDE SEQUENCE</scope>
    <source>
        <strain evidence="1">G21630-S1</strain>
    </source>
</reference>
<evidence type="ECO:0000313" key="1">
    <source>
        <dbReference type="EMBL" id="MCZ4283163.1"/>
    </source>
</evidence>